<dbReference type="EMBL" id="CP045893">
    <property type="protein sequence ID" value="QQP53956.1"/>
    <property type="molecule type" value="Genomic_DNA"/>
</dbReference>
<dbReference type="AlphaFoldDB" id="A0A7T8KDM5"/>
<gene>
    <name evidence="1" type="ORF">FKW44_006614</name>
</gene>
<reference evidence="2" key="1">
    <citation type="submission" date="2021-01" db="EMBL/GenBank/DDBJ databases">
        <title>Caligus Genome Assembly.</title>
        <authorList>
            <person name="Gallardo-Escarate C."/>
        </authorList>
    </citation>
    <scope>NUCLEOTIDE SEQUENCE [LARGE SCALE GENOMIC DNA]</scope>
</reference>
<protein>
    <submittedName>
        <fullName evidence="1">Uncharacterized protein</fullName>
    </submittedName>
</protein>
<evidence type="ECO:0000313" key="1">
    <source>
        <dbReference type="EMBL" id="QQP53956.1"/>
    </source>
</evidence>
<name>A0A7T8KDM5_CALRO</name>
<proteinExistence type="predicted"/>
<evidence type="ECO:0000313" key="2">
    <source>
        <dbReference type="Proteomes" id="UP000595437"/>
    </source>
</evidence>
<keyword evidence="2" id="KW-1185">Reference proteome</keyword>
<dbReference type="Proteomes" id="UP000595437">
    <property type="component" value="Chromosome 4"/>
</dbReference>
<accession>A0A7T8KDM5</accession>
<dbReference type="OrthoDB" id="10040454at2759"/>
<sequence>MAKEECMSNTSMWRLVRKDLGMFPYKKRPRQMLSQATKNKRLIRGKEILQQLSQDSPPIFTVQATHNS</sequence>
<organism evidence="1 2">
    <name type="scientific">Caligus rogercresseyi</name>
    <name type="common">Sea louse</name>
    <dbReference type="NCBI Taxonomy" id="217165"/>
    <lineage>
        <taxon>Eukaryota</taxon>
        <taxon>Metazoa</taxon>
        <taxon>Ecdysozoa</taxon>
        <taxon>Arthropoda</taxon>
        <taxon>Crustacea</taxon>
        <taxon>Multicrustacea</taxon>
        <taxon>Hexanauplia</taxon>
        <taxon>Copepoda</taxon>
        <taxon>Siphonostomatoida</taxon>
        <taxon>Caligidae</taxon>
        <taxon>Caligus</taxon>
    </lineage>
</organism>